<comment type="caution">
    <text evidence="1">The sequence shown here is derived from an EMBL/GenBank/DDBJ whole genome shotgun (WGS) entry which is preliminary data.</text>
</comment>
<reference evidence="1 2" key="1">
    <citation type="submission" date="2023-03" db="EMBL/GenBank/DDBJ databases">
        <title>WGS of Gossypium arboreum.</title>
        <authorList>
            <person name="Yu D."/>
        </authorList>
    </citation>
    <scope>NUCLEOTIDE SEQUENCE [LARGE SCALE GENOMIC DNA]</scope>
    <source>
        <tissue evidence="1">Leaf</tissue>
    </source>
</reference>
<keyword evidence="2" id="KW-1185">Reference proteome</keyword>
<evidence type="ECO:0000313" key="2">
    <source>
        <dbReference type="Proteomes" id="UP001358586"/>
    </source>
</evidence>
<sequence>MYIRDSDRFVLGGIADYRENRMEGEWAEAEALRDRIIWTRDNNVVRAIFETGCTSLVNHIKKYW</sequence>
<proteinExistence type="predicted"/>
<dbReference type="Proteomes" id="UP001358586">
    <property type="component" value="Chromosome 8"/>
</dbReference>
<protein>
    <submittedName>
        <fullName evidence="1">Uncharacterized protein</fullName>
    </submittedName>
</protein>
<accession>A0ABR0NX64</accession>
<gene>
    <name evidence="1" type="ORF">PVK06_026059</name>
</gene>
<evidence type="ECO:0000313" key="1">
    <source>
        <dbReference type="EMBL" id="KAK5810742.1"/>
    </source>
</evidence>
<dbReference type="EMBL" id="JARKNE010000008">
    <property type="protein sequence ID" value="KAK5810742.1"/>
    <property type="molecule type" value="Genomic_DNA"/>
</dbReference>
<name>A0ABR0NX64_GOSAR</name>
<organism evidence="1 2">
    <name type="scientific">Gossypium arboreum</name>
    <name type="common">Tree cotton</name>
    <name type="synonym">Gossypium nanking</name>
    <dbReference type="NCBI Taxonomy" id="29729"/>
    <lineage>
        <taxon>Eukaryota</taxon>
        <taxon>Viridiplantae</taxon>
        <taxon>Streptophyta</taxon>
        <taxon>Embryophyta</taxon>
        <taxon>Tracheophyta</taxon>
        <taxon>Spermatophyta</taxon>
        <taxon>Magnoliopsida</taxon>
        <taxon>eudicotyledons</taxon>
        <taxon>Gunneridae</taxon>
        <taxon>Pentapetalae</taxon>
        <taxon>rosids</taxon>
        <taxon>malvids</taxon>
        <taxon>Malvales</taxon>
        <taxon>Malvaceae</taxon>
        <taxon>Malvoideae</taxon>
        <taxon>Gossypium</taxon>
    </lineage>
</organism>